<sequence>MSPRALVQEASTTWKDTRANGDSEWMREHDQTIVAKEDDAYTLNSNVGTDSSEYYDSESNQLEQIDCEYEFRDVELEELVSSEGPQEILRLMLQEHVAEFMIEDVTDSDDYAD</sequence>
<dbReference type="Proteomes" id="UP001497512">
    <property type="component" value="Chromosome 12"/>
</dbReference>
<gene>
    <name evidence="1" type="ORF">CSSPTR1EN2_LOCUS5302</name>
</gene>
<proteinExistence type="predicted"/>
<organism evidence="1 2">
    <name type="scientific">Sphagnum troendelagicum</name>
    <dbReference type="NCBI Taxonomy" id="128251"/>
    <lineage>
        <taxon>Eukaryota</taxon>
        <taxon>Viridiplantae</taxon>
        <taxon>Streptophyta</taxon>
        <taxon>Embryophyta</taxon>
        <taxon>Bryophyta</taxon>
        <taxon>Sphagnophytina</taxon>
        <taxon>Sphagnopsida</taxon>
        <taxon>Sphagnales</taxon>
        <taxon>Sphagnaceae</taxon>
        <taxon>Sphagnum</taxon>
    </lineage>
</organism>
<keyword evidence="2" id="KW-1185">Reference proteome</keyword>
<reference evidence="1" key="1">
    <citation type="submission" date="2024-02" db="EMBL/GenBank/DDBJ databases">
        <authorList>
            <consortium name="ELIXIR-Norway"/>
            <consortium name="Elixir Norway"/>
        </authorList>
    </citation>
    <scope>NUCLEOTIDE SEQUENCE</scope>
</reference>
<dbReference type="EMBL" id="OZ019904">
    <property type="protein sequence ID" value="CAK9200169.1"/>
    <property type="molecule type" value="Genomic_DNA"/>
</dbReference>
<name>A0ABP0TMA5_9BRYO</name>
<protein>
    <submittedName>
        <fullName evidence="1">Uncharacterized protein</fullName>
    </submittedName>
</protein>
<evidence type="ECO:0000313" key="2">
    <source>
        <dbReference type="Proteomes" id="UP001497512"/>
    </source>
</evidence>
<evidence type="ECO:0000313" key="1">
    <source>
        <dbReference type="EMBL" id="CAK9200169.1"/>
    </source>
</evidence>
<accession>A0ABP0TMA5</accession>